<dbReference type="Gene3D" id="3.90.850.10">
    <property type="entry name" value="Fumarylacetoacetase-like, C-terminal domain"/>
    <property type="match status" value="1"/>
</dbReference>
<dbReference type="InterPro" id="IPR036663">
    <property type="entry name" value="Fumarylacetoacetase_C_sf"/>
</dbReference>
<proteinExistence type="predicted"/>
<keyword evidence="4" id="KW-1185">Reference proteome</keyword>
<feature type="domain" description="Fumarylacetoacetase-like C-terminal" evidence="2">
    <location>
        <begin position="69"/>
        <end position="271"/>
    </location>
</feature>
<dbReference type="GO" id="GO:0046872">
    <property type="term" value="F:metal ion binding"/>
    <property type="evidence" value="ECO:0007669"/>
    <property type="project" value="UniProtKB-KW"/>
</dbReference>
<dbReference type="Proteomes" id="UP000579250">
    <property type="component" value="Unassembled WGS sequence"/>
</dbReference>
<accession>A0A846YSB7</accession>
<evidence type="ECO:0000313" key="4">
    <source>
        <dbReference type="Proteomes" id="UP000579250"/>
    </source>
</evidence>
<protein>
    <submittedName>
        <fullName evidence="3">Fumarylacetoacetate hydrolase family protein</fullName>
    </submittedName>
</protein>
<comment type="caution">
    <text evidence="3">The sequence shown here is derived from an EMBL/GenBank/DDBJ whole genome shotgun (WGS) entry which is preliminary data.</text>
</comment>
<evidence type="ECO:0000313" key="3">
    <source>
        <dbReference type="EMBL" id="NKZ03229.1"/>
    </source>
</evidence>
<dbReference type="PANTHER" id="PTHR11820">
    <property type="entry name" value="ACYLPYRUVASE"/>
    <property type="match status" value="1"/>
</dbReference>
<organism evidence="3 4">
    <name type="scientific">Actinomadura latina</name>
    <dbReference type="NCBI Taxonomy" id="163603"/>
    <lineage>
        <taxon>Bacteria</taxon>
        <taxon>Bacillati</taxon>
        <taxon>Actinomycetota</taxon>
        <taxon>Actinomycetes</taxon>
        <taxon>Streptosporangiales</taxon>
        <taxon>Thermomonosporaceae</taxon>
        <taxon>Actinomadura</taxon>
    </lineage>
</organism>
<dbReference type="Pfam" id="PF01557">
    <property type="entry name" value="FAA_hydrolase"/>
    <property type="match status" value="1"/>
</dbReference>
<keyword evidence="3" id="KW-0378">Hydrolase</keyword>
<evidence type="ECO:0000256" key="1">
    <source>
        <dbReference type="ARBA" id="ARBA00022723"/>
    </source>
</evidence>
<gene>
    <name evidence="3" type="ORF">HGB48_05625</name>
</gene>
<name>A0A846YSB7_9ACTN</name>
<dbReference type="AlphaFoldDB" id="A0A846YSB7"/>
<sequence length="273" mass="28233">MHVVMTTAGLGRIENGAVAVLDAPYPDPGAVIEAIGSLDALAAAKVVRRIPLDGGGLGLRAPLARPRALWGVGLNYHSKAELTGRPVPAEPVLYLAAPASVGAPGAAVRLPAEETAQMDYEAEIALVIGRTLDRASEDRAWSAVAAITAANDMTARDVMKRTGAPVLAKSFPGFTPLGASLLGRDAIADPESIGVRGHVGGELRQDSSSADMIFAIPELLARISRYAALRPGDVVLTGTPAGTGQDRGDFLRPGDTVRVEVDGVLPLTTRIQA</sequence>
<dbReference type="SUPFAM" id="SSF56529">
    <property type="entry name" value="FAH"/>
    <property type="match status" value="1"/>
</dbReference>
<evidence type="ECO:0000259" key="2">
    <source>
        <dbReference type="Pfam" id="PF01557"/>
    </source>
</evidence>
<reference evidence="3 4" key="1">
    <citation type="submission" date="2020-04" db="EMBL/GenBank/DDBJ databases">
        <title>MicrobeNet Type strains.</title>
        <authorList>
            <person name="Nicholson A.C."/>
        </authorList>
    </citation>
    <scope>NUCLEOTIDE SEQUENCE [LARGE SCALE GENOMIC DNA]</scope>
    <source>
        <strain evidence="3 4">ATCC BAA-277</strain>
    </source>
</reference>
<dbReference type="EMBL" id="JAAXPI010000004">
    <property type="protein sequence ID" value="NKZ03229.1"/>
    <property type="molecule type" value="Genomic_DNA"/>
</dbReference>
<dbReference type="RefSeq" id="WP_157437961.1">
    <property type="nucleotide sequence ID" value="NZ_JAAXPI010000004.1"/>
</dbReference>
<keyword evidence="1" id="KW-0479">Metal-binding</keyword>
<dbReference type="GO" id="GO:0016787">
    <property type="term" value="F:hydrolase activity"/>
    <property type="evidence" value="ECO:0007669"/>
    <property type="project" value="UniProtKB-KW"/>
</dbReference>
<dbReference type="InterPro" id="IPR011234">
    <property type="entry name" value="Fumarylacetoacetase-like_C"/>
</dbReference>